<name>A0ABX6WIF2_STRMQ</name>
<protein>
    <submittedName>
        <fullName evidence="2">Alpha/beta fold hydrolase</fullName>
    </submittedName>
</protein>
<keyword evidence="2" id="KW-0378">Hydrolase</keyword>
<accession>A0ABX6WIF2</accession>
<dbReference type="PRINTS" id="PR00111">
    <property type="entry name" value="ABHYDROLASE"/>
</dbReference>
<dbReference type="InterPro" id="IPR029058">
    <property type="entry name" value="AB_hydrolase_fold"/>
</dbReference>
<dbReference type="Proteomes" id="UP000663421">
    <property type="component" value="Chromosome"/>
</dbReference>
<dbReference type="PANTHER" id="PTHR43798:SF33">
    <property type="entry name" value="HYDROLASE, PUTATIVE (AFU_ORTHOLOGUE AFUA_2G14860)-RELATED"/>
    <property type="match status" value="1"/>
</dbReference>
<dbReference type="Pfam" id="PF00561">
    <property type="entry name" value="Abhydrolase_1"/>
    <property type="match status" value="1"/>
</dbReference>
<feature type="domain" description="AB hydrolase-1" evidence="1">
    <location>
        <begin position="22"/>
        <end position="250"/>
    </location>
</feature>
<dbReference type="EMBL" id="CP065050">
    <property type="protein sequence ID" value="QPI61214.1"/>
    <property type="molecule type" value="Genomic_DNA"/>
</dbReference>
<gene>
    <name evidence="2" type="ORF">I1A49_45500</name>
</gene>
<evidence type="ECO:0000259" key="1">
    <source>
        <dbReference type="Pfam" id="PF00561"/>
    </source>
</evidence>
<proteinExistence type="predicted"/>
<dbReference type="InterPro" id="IPR050266">
    <property type="entry name" value="AB_hydrolase_sf"/>
</dbReference>
<reference evidence="2 3" key="1">
    <citation type="submission" date="2020-11" db="EMBL/GenBank/DDBJ databases">
        <title>Complete genome sequence unveiled secondary metabolic potentials in Streptomyces solisilvae HNM0141.</title>
        <authorList>
            <person name="Huang X."/>
        </authorList>
    </citation>
    <scope>NUCLEOTIDE SEQUENCE [LARGE SCALE GENOMIC DNA]</scope>
    <source>
        <strain evidence="2 3">HNM0141</strain>
    </source>
</reference>
<dbReference type="SUPFAM" id="SSF53474">
    <property type="entry name" value="alpha/beta-Hydrolases"/>
    <property type="match status" value="1"/>
</dbReference>
<evidence type="ECO:0000313" key="2">
    <source>
        <dbReference type="EMBL" id="QPI61214.1"/>
    </source>
</evidence>
<evidence type="ECO:0000313" key="3">
    <source>
        <dbReference type="Proteomes" id="UP000663421"/>
    </source>
</evidence>
<dbReference type="Gene3D" id="3.40.50.1820">
    <property type="entry name" value="alpha/beta hydrolase"/>
    <property type="match status" value="1"/>
</dbReference>
<keyword evidence="3" id="KW-1185">Reference proteome</keyword>
<organism evidence="2 3">
    <name type="scientific">Streptomyces malaysiensis</name>
    <dbReference type="NCBI Taxonomy" id="92644"/>
    <lineage>
        <taxon>Bacteria</taxon>
        <taxon>Bacillati</taxon>
        <taxon>Actinomycetota</taxon>
        <taxon>Actinomycetes</taxon>
        <taxon>Kitasatosporales</taxon>
        <taxon>Streptomycetaceae</taxon>
        <taxon>Streptomyces</taxon>
        <taxon>Streptomyces violaceusniger group</taxon>
    </lineage>
</organism>
<sequence>MSTADVQGISLHYETHGDPGAPPVLLISGLGGVGASWGTQVARFAEKYHVILPDQRGTGRTTRALDGYTTQQLAADMAALVEALGVGPVHIVGASTGGAIAQYMALEHPSLVRSLTLSSTFARFDAFTRREFEVRRRLAAEWDRRDLLTAYSLFLFGPQYTREHPEAVVEWIDHAAALPAHPDDRRIGLARIDMIAAHDTSARLGEITRPTLVLCGEHNFCTPLPLSRELAHGIPNAGLTVFENAGELIELEQPARFFAEVNAFVEGLNSPDQG</sequence>
<dbReference type="GO" id="GO:0016787">
    <property type="term" value="F:hydrolase activity"/>
    <property type="evidence" value="ECO:0007669"/>
    <property type="project" value="UniProtKB-KW"/>
</dbReference>
<dbReference type="InterPro" id="IPR000073">
    <property type="entry name" value="AB_hydrolase_1"/>
</dbReference>
<dbReference type="PANTHER" id="PTHR43798">
    <property type="entry name" value="MONOACYLGLYCEROL LIPASE"/>
    <property type="match status" value="1"/>
</dbReference>